<evidence type="ECO:0000256" key="4">
    <source>
        <dbReference type="ARBA" id="ARBA00023069"/>
    </source>
</evidence>
<dbReference type="GO" id="GO:0005930">
    <property type="term" value="C:axoneme"/>
    <property type="evidence" value="ECO:0007669"/>
    <property type="project" value="TreeGrafter"/>
</dbReference>
<evidence type="ECO:0000313" key="9">
    <source>
        <dbReference type="EMBL" id="OON14314.1"/>
    </source>
</evidence>
<dbReference type="InterPro" id="IPR033305">
    <property type="entry name" value="Hydin-like"/>
</dbReference>
<evidence type="ECO:0000256" key="7">
    <source>
        <dbReference type="SAM" id="SignalP"/>
    </source>
</evidence>
<proteinExistence type="predicted"/>
<feature type="compositionally biased region" description="Polar residues" evidence="6">
    <location>
        <begin position="1077"/>
        <end position="1092"/>
    </location>
</feature>
<feature type="signal peptide" evidence="7">
    <location>
        <begin position="1"/>
        <end position="21"/>
    </location>
</feature>
<evidence type="ECO:0000256" key="2">
    <source>
        <dbReference type="ARBA" id="ARBA00004496"/>
    </source>
</evidence>
<feature type="chain" id="PRO_5013227281" description="HYDIN/VesB/CFA65-like Ig-like domain-containing protein" evidence="7">
    <location>
        <begin position="22"/>
        <end position="1613"/>
    </location>
</feature>
<dbReference type="GO" id="GO:1904158">
    <property type="term" value="P:axonemal central apparatus assembly"/>
    <property type="evidence" value="ECO:0007669"/>
    <property type="project" value="TreeGrafter"/>
</dbReference>
<keyword evidence="7" id="KW-0732">Signal</keyword>
<protein>
    <recommendedName>
        <fullName evidence="8">HYDIN/VesB/CFA65-like Ig-like domain-containing protein</fullName>
    </recommendedName>
</protein>
<keyword evidence="10" id="KW-1185">Reference proteome</keyword>
<feature type="region of interest" description="Disordered" evidence="6">
    <location>
        <begin position="1058"/>
        <end position="1092"/>
    </location>
</feature>
<dbReference type="GO" id="GO:0003341">
    <property type="term" value="P:cilium movement"/>
    <property type="evidence" value="ECO:0007669"/>
    <property type="project" value="TreeGrafter"/>
</dbReference>
<dbReference type="InterPro" id="IPR053879">
    <property type="entry name" value="HYDIN_VesB_CFA65-like_Ig"/>
</dbReference>
<dbReference type="Proteomes" id="UP000243686">
    <property type="component" value="Unassembled WGS sequence"/>
</dbReference>
<dbReference type="Pfam" id="PF22544">
    <property type="entry name" value="HYDIN_VesB_CFA65-like_Ig"/>
    <property type="match status" value="1"/>
</dbReference>
<evidence type="ECO:0000256" key="3">
    <source>
        <dbReference type="ARBA" id="ARBA00022490"/>
    </source>
</evidence>
<feature type="domain" description="HYDIN/VesB/CFA65-like Ig-like" evidence="8">
    <location>
        <begin position="263"/>
        <end position="364"/>
    </location>
</feature>
<dbReference type="EMBL" id="KV906726">
    <property type="protein sequence ID" value="OON14314.1"/>
    <property type="molecule type" value="Genomic_DNA"/>
</dbReference>
<organism evidence="9 10">
    <name type="scientific">Opisthorchis viverrini</name>
    <name type="common">Southeast Asian liver fluke</name>
    <dbReference type="NCBI Taxonomy" id="6198"/>
    <lineage>
        <taxon>Eukaryota</taxon>
        <taxon>Metazoa</taxon>
        <taxon>Spiralia</taxon>
        <taxon>Lophotrochozoa</taxon>
        <taxon>Platyhelminthes</taxon>
        <taxon>Trematoda</taxon>
        <taxon>Digenea</taxon>
        <taxon>Opisthorchiida</taxon>
        <taxon>Opisthorchiata</taxon>
        <taxon>Opisthorchiidae</taxon>
        <taxon>Opisthorchis</taxon>
    </lineage>
</organism>
<dbReference type="Gene3D" id="2.60.40.10">
    <property type="entry name" value="Immunoglobulins"/>
    <property type="match status" value="8"/>
</dbReference>
<evidence type="ECO:0000256" key="1">
    <source>
        <dbReference type="ARBA" id="ARBA00004138"/>
    </source>
</evidence>
<evidence type="ECO:0000256" key="5">
    <source>
        <dbReference type="ARBA" id="ARBA00023273"/>
    </source>
</evidence>
<dbReference type="PANTHER" id="PTHR23053:SF0">
    <property type="entry name" value="HYDROCEPHALUS-INDUCING PROTEIN HOMOLOG"/>
    <property type="match status" value="1"/>
</dbReference>
<dbReference type="PANTHER" id="PTHR23053">
    <property type="entry name" value="DLEC1 DELETED IN LUNG AND ESOPHAGEAL CANCER 1"/>
    <property type="match status" value="1"/>
</dbReference>
<name>A0A1S8WIR4_OPIVI</name>
<evidence type="ECO:0000259" key="8">
    <source>
        <dbReference type="Pfam" id="PF22544"/>
    </source>
</evidence>
<dbReference type="InterPro" id="IPR013783">
    <property type="entry name" value="Ig-like_fold"/>
</dbReference>
<accession>A0A1S8WIR4</accession>
<sequence length="1613" mass="179602">MPGKHTFTRVAAGLTFSVIVAFTPEDLRDYKHELICATDREIYSIPVNCIGPRAVLDIPDEITFDDTPIRHTISKSIVVRNKGNATACVFPTEWTVQPNGFIETAVTFCPHESREYAERLHAVLATGEQLEIGLRGRGVIAPVRLNPAQIVFPDTYVGLSTTQTTRITNESSIPLIFTWSRFGEMDGGLDEKPSHSLPTIYSKDQTPFTVDPVEGSVRPFSEKEIIIAFCPQEGKVYNQTAYCEITGRTERLALHVKGTGVGPKVQFSFACLDMGKIFIGSKHSYELVLSNVGCIDAMFTIRTADKHFGTCFAFTPDDGLITPGGYQLIQITFCSPSLLGEFDAVFDFVFDGCPEPRPVRFRGAVVGPTFHTNVSEVDFGEISPGFSSEKWIDLKNTSLIPMEFALRVQKKSSTLIGTDCRTRSSPDLCANSGTHFEKDRTTNSANTRRVRFTDSNDLTVQPSAGLIDPVSSTNFMISCSPTELGLQEYVVVIDVVGVGQAIEQIPVKIRCVCPSVSISPKELNLRRCFLRHPYPVTFTLTNESKHPASFQLTDLIASKSGKEETENENELEYSVTQTEGKIDALSTVFLPIVFKARSLGQLERNVKIKICGLEENPLIAHVSCTGEGPVLYIEPTSLNWGTIPVLEASDKTVKITNESAIPASFTIRMVAPDSIFRAIPDAGVVPPLGRVDVTISAVPDDLITFKDQMEVTVSDTLAPRQVNLMATGQGCTFVSDPVMPETLHLGTQFSARPVHATFHLTNKGRRTQQLIWTIEGQFVRKSSQGSLKPEELESHWSFDSTRFELGPGGSRSLTLEVVCSRPMLAKRRIFCHHIIGRKGVKTLVKTVDVSVEFIAPLVHLSHQQLTYRVVKEPYDTLKTQLQTLNIKNDSGIPLTCRLEISEPFYLVVDGAWISHQVLPLDANEMSDLQVLFDPTYKDDLHSRRIEKLLQITYEEHPSMNTVQLFGEVHFPNLTFDTEAVRFGYILNHTEITRHVLMTNSSPLPVRYRWTFLVGNEANIVFRRQTHIQEPYLSPVHWHKATDGDASRDGAEGPLEAKEEDLIDSSLQGRTGVDSPSLRINANEANGDEQSGTPKNTILEVLLEQDHDVIPLGIEEIFDITPVFGELAPGATQSVSFVFYGHADIEASVRAICEVDGGPTYTMEVSGGASQIRYHLDHQVVEFEPSRFDRTVTQELELSNTGRVDFEYAIGPTGTTDGVLNVAPAQLEEYQVNTGQLTVEPATGYLASGETRFIRISYLSRKPETFVKYLQLQVGHFEPQTIIVRGVADFPRVNLDLPRFYSLGRSEDLKLRRTDTKQESNGIHDLTVFESSMGNLLNALYGGVQELVFEWEKHSDVPLVCSCRTTAMMQQRLPASEHQLTRRNDLDPIFCHEPKCFVSKAIQLVLHGPLSSPRNIPDWILQRIPDIPFQMEAERFHVCDLLEQRTLTPDVWISVDAEENISTRPYRTYFDGLEVSSSAKKLKLPSYLLDFGVVVFGAVARRVVRTINTGYEPVSFRFDPPSLKHAEHMGFTPSISRIRNLPGAPEHDWIEWEIAFDPKGANVPTGLVETKLMINVSQVAIRNQVSLYFVFKSKYTPWAADPHSPSGAGCGTSD</sequence>
<evidence type="ECO:0000256" key="6">
    <source>
        <dbReference type="SAM" id="MobiDB-lite"/>
    </source>
</evidence>
<keyword evidence="5" id="KW-0966">Cell projection</keyword>
<reference evidence="9 10" key="1">
    <citation type="submission" date="2015-03" db="EMBL/GenBank/DDBJ databases">
        <title>Draft genome of the nematode, Opisthorchis viverrini.</title>
        <authorList>
            <person name="Mitreva M."/>
        </authorList>
    </citation>
    <scope>NUCLEOTIDE SEQUENCE [LARGE SCALE GENOMIC DNA]</scope>
    <source>
        <strain evidence="9">Khon Kaen</strain>
    </source>
</reference>
<comment type="subcellular location">
    <subcellularLocation>
        <location evidence="1">Cell projection</location>
        <location evidence="1">Cilium</location>
    </subcellularLocation>
    <subcellularLocation>
        <location evidence="2">Cytoplasm</location>
    </subcellularLocation>
</comment>
<gene>
    <name evidence="9" type="ORF">X801_09895</name>
</gene>
<evidence type="ECO:0000313" key="10">
    <source>
        <dbReference type="Proteomes" id="UP000243686"/>
    </source>
</evidence>
<keyword evidence="3" id="KW-0963">Cytoplasm</keyword>
<keyword evidence="4" id="KW-0969">Cilium</keyword>